<dbReference type="RefSeq" id="WP_269442613.1">
    <property type="nucleotide sequence ID" value="NZ_CP097463.1"/>
</dbReference>
<evidence type="ECO:0000256" key="5">
    <source>
        <dbReference type="ARBA" id="ARBA00033172"/>
    </source>
</evidence>
<evidence type="ECO:0000256" key="7">
    <source>
        <dbReference type="ARBA" id="ARBA00050021"/>
    </source>
</evidence>
<keyword evidence="12" id="KW-1185">Reference proteome</keyword>
<dbReference type="Pfam" id="PF00883">
    <property type="entry name" value="Peptidase_M17"/>
    <property type="match status" value="1"/>
</dbReference>
<evidence type="ECO:0000256" key="9">
    <source>
        <dbReference type="SAM" id="MobiDB-lite"/>
    </source>
</evidence>
<dbReference type="EMBL" id="CP097463">
    <property type="protein sequence ID" value="WAX56085.1"/>
    <property type="molecule type" value="Genomic_DNA"/>
</dbReference>
<evidence type="ECO:0000256" key="1">
    <source>
        <dbReference type="ARBA" id="ARBA00009528"/>
    </source>
</evidence>
<feature type="domain" description="Cytosol aminopeptidase" evidence="10">
    <location>
        <begin position="260"/>
        <end position="267"/>
    </location>
</feature>
<feature type="region of interest" description="Disordered" evidence="9">
    <location>
        <begin position="1"/>
        <end position="33"/>
    </location>
</feature>
<reference evidence="11" key="1">
    <citation type="submission" date="2022-05" db="EMBL/GenBank/DDBJ databases">
        <title>Jatrophihabitans sp. SB3-54 whole genome sequence.</title>
        <authorList>
            <person name="Suh M.K."/>
            <person name="Eom M.K."/>
            <person name="Kim J.S."/>
            <person name="Kim H.S."/>
            <person name="Do H.E."/>
            <person name="Shin Y.K."/>
            <person name="Lee J.-S."/>
        </authorList>
    </citation>
    <scope>NUCLEOTIDE SEQUENCE</scope>
    <source>
        <strain evidence="11">SB3-54</strain>
    </source>
</reference>
<dbReference type="Proteomes" id="UP001164693">
    <property type="component" value="Chromosome"/>
</dbReference>
<dbReference type="PANTHER" id="PTHR11963:SF23">
    <property type="entry name" value="CYTOSOL AMINOPEPTIDASE"/>
    <property type="match status" value="1"/>
</dbReference>
<keyword evidence="2" id="KW-0031">Aminopeptidase</keyword>
<keyword evidence="3" id="KW-0645">Protease</keyword>
<evidence type="ECO:0000256" key="4">
    <source>
        <dbReference type="ARBA" id="ARBA00022801"/>
    </source>
</evidence>
<name>A0ABY7JWL1_9ACTN</name>
<gene>
    <name evidence="11" type="ORF">M6B22_16290</name>
</gene>
<dbReference type="Gene3D" id="3.40.630.10">
    <property type="entry name" value="Zn peptidases"/>
    <property type="match status" value="1"/>
</dbReference>
<evidence type="ECO:0000256" key="3">
    <source>
        <dbReference type="ARBA" id="ARBA00022670"/>
    </source>
</evidence>
<evidence type="ECO:0000313" key="11">
    <source>
        <dbReference type="EMBL" id="WAX56085.1"/>
    </source>
</evidence>
<feature type="compositionally biased region" description="Basic and acidic residues" evidence="9">
    <location>
        <begin position="20"/>
        <end position="31"/>
    </location>
</feature>
<dbReference type="InterPro" id="IPR000819">
    <property type="entry name" value="Peptidase_M17_C"/>
</dbReference>
<keyword evidence="4" id="KW-0378">Hydrolase</keyword>
<dbReference type="PROSITE" id="PS00631">
    <property type="entry name" value="CYTOSOL_AP"/>
    <property type="match status" value="1"/>
</dbReference>
<evidence type="ECO:0000259" key="10">
    <source>
        <dbReference type="PROSITE" id="PS00631"/>
    </source>
</evidence>
<protein>
    <recommendedName>
        <fullName evidence="7">Probable cytosol aminopeptidase</fullName>
    </recommendedName>
    <alternativeName>
        <fullName evidence="8">Leucine aminopeptidase</fullName>
    </alternativeName>
    <alternativeName>
        <fullName evidence="5">Leucyl aminopeptidase</fullName>
    </alternativeName>
</protein>
<dbReference type="SUPFAM" id="SSF53187">
    <property type="entry name" value="Zn-dependent exopeptidases"/>
    <property type="match status" value="1"/>
</dbReference>
<evidence type="ECO:0000313" key="12">
    <source>
        <dbReference type="Proteomes" id="UP001164693"/>
    </source>
</evidence>
<dbReference type="PANTHER" id="PTHR11963">
    <property type="entry name" value="LEUCINE AMINOPEPTIDASE-RELATED"/>
    <property type="match status" value="1"/>
</dbReference>
<sequence>MLDVRLAAPAPGAPPAPRARSTDEVRRRAGELARGLGSEQTVLDATGLAGERLSALAEGLVLGAYRIADAPRRLVELAGADDAAALARGLRAAAATVWARDLANTPASTKTPAWLAAQAARELGTVGVEVLTRDEQWLAEQGFGGVLAVGAGSASAPRLIEASWRPRRAKPGVHAVLVGKGITFDTGGINLKPGDSMRMMHTDMAGGAAVLAALRLVAQDEVPVRVTALVPAAENSFSGTAMRPSDVLRHYGGRTSEVGNTDAEGRLVLADALAYAAARLRPTALVDIATLTGAMKIALGLRTGGLFATDDRLATALTRAGAAVGEPLWRMPLQAEYAGLLRSDVADANNAPGNPGAITAALFLQPFTRGLPWAHLDVAGPARAPKDDGLLTKGATGFGARLLARWVASLG</sequence>
<comment type="similarity">
    <text evidence="1">Belongs to the peptidase M17 family.</text>
</comment>
<comment type="function">
    <text evidence="6">Presumably involved in the processing and regular turnover of intracellular proteins. Catalyzes the removal of unsubstituted N-terminal amino acids from various peptides.</text>
</comment>
<dbReference type="InterPro" id="IPR011356">
    <property type="entry name" value="Leucine_aapep/pepB"/>
</dbReference>
<organism evidence="11 12">
    <name type="scientific">Jatrophihabitans cynanchi</name>
    <dbReference type="NCBI Taxonomy" id="2944128"/>
    <lineage>
        <taxon>Bacteria</taxon>
        <taxon>Bacillati</taxon>
        <taxon>Actinomycetota</taxon>
        <taxon>Actinomycetes</taxon>
        <taxon>Jatrophihabitantales</taxon>
        <taxon>Jatrophihabitantaceae</taxon>
        <taxon>Jatrophihabitans</taxon>
    </lineage>
</organism>
<evidence type="ECO:0000256" key="8">
    <source>
        <dbReference type="ARBA" id="ARBA00050061"/>
    </source>
</evidence>
<evidence type="ECO:0000256" key="6">
    <source>
        <dbReference type="ARBA" id="ARBA00049972"/>
    </source>
</evidence>
<proteinExistence type="inferred from homology"/>
<dbReference type="PRINTS" id="PR00481">
    <property type="entry name" value="LAMNOPPTDASE"/>
</dbReference>
<dbReference type="CDD" id="cd00433">
    <property type="entry name" value="Peptidase_M17"/>
    <property type="match status" value="1"/>
</dbReference>
<evidence type="ECO:0000256" key="2">
    <source>
        <dbReference type="ARBA" id="ARBA00022438"/>
    </source>
</evidence>
<accession>A0ABY7JWL1</accession>